<dbReference type="NCBIfam" id="TIGR00254">
    <property type="entry name" value="GGDEF"/>
    <property type="match status" value="1"/>
</dbReference>
<sequence>MRNNVRIPPAMKDTRSPLPEPEVTSSELERLRAAVHRAEQAERLQRALFAISELSSSDLEMPHMLQQLHAIVGSLMYARNLFMALYDEASDSLDFIYMVDEATPDQPQSGQRIPMADYAQALTWYLVRDGLPRRGSMQALAQQVPGPLRARGAHAQDWLGVPLREGSHVRGALVVQSYDEPNRYGPEEQALLEFVASHVLTAVQRKQSQQDLEQAVQVSTAELARANQALVAEVTRRQRGERLQAALYRIAERANDMGSMDDFYRAVHDTVGDLINARNCYIALVSEDGQVLEFPYYVDEQGGKGITRRMGRGLTEYVLRTCKPLLVNRAEADELIAQGVFQTAGPRANSWLGVPLVCDGRALGVIAVQSYQADVAYSDRDRLLLSFVSHQIASSLVRRRTTDSLQRANAELAQRVAERTGQLQEQIAVRERVEAQLQHQVMHDALTGLPNRSYLLERLTWLQARLQRHEHRRFAVMFVDVDRFKLINESMGHHAGDAVLQEIGRRLLATLGDSDMIARVGGDEFAVLLSNAQTLEAAMRSARRMLQVLDEPMVVEGKQLFASVSIGIMMCDQPAAAPTDLLRNADTAMYRAKVNGRRRFELYDAHLHSDALRVLTLENALWSALKQRQFVPHFQPIVSLKDGQVRGYEALVRLQHPTEGLLAPTDFLQVAEDSGSMEAIDWQIFAAASQAIAAQTDFTGYLGLNVAPRHFRNPHFCQQLLDMLKAAGLPPSRLCLEITEGALIDDPERTCDLLNELRSHGMSLALDDFGTGYSSLGYLHRFPLLTLKIDRSFVAPLTAPSANQGRASAAVVRAVVALAGSLGLSVVAEGIETQAQADALRALGCHLGQGFLFAKPGPLPASSA</sequence>
<dbReference type="Pfam" id="PF00990">
    <property type="entry name" value="GGDEF"/>
    <property type="match status" value="1"/>
</dbReference>
<dbReference type="InterPro" id="IPR043128">
    <property type="entry name" value="Rev_trsase/Diguanyl_cyclase"/>
</dbReference>
<dbReference type="GO" id="GO:0071111">
    <property type="term" value="F:cyclic-guanylate-specific phosphodiesterase activity"/>
    <property type="evidence" value="ECO:0007669"/>
    <property type="project" value="InterPro"/>
</dbReference>
<evidence type="ECO:0000313" key="4">
    <source>
        <dbReference type="EMBL" id="TQM99139.1"/>
    </source>
</evidence>
<reference evidence="4 5" key="1">
    <citation type="submission" date="2019-06" db="EMBL/GenBank/DDBJ databases">
        <title>Genomic Encyclopedia of Archaeal and Bacterial Type Strains, Phase II (KMG-II): from individual species to whole genera.</title>
        <authorList>
            <person name="Goeker M."/>
        </authorList>
    </citation>
    <scope>NUCLEOTIDE SEQUENCE [LARGE SCALE GENOMIC DNA]</scope>
    <source>
        <strain evidence="4 5">DSM 7270</strain>
    </source>
</reference>
<dbReference type="InterPro" id="IPR029787">
    <property type="entry name" value="Nucleotide_cyclase"/>
</dbReference>
<proteinExistence type="predicted"/>
<dbReference type="InterPro" id="IPR003018">
    <property type="entry name" value="GAF"/>
</dbReference>
<dbReference type="PROSITE" id="PS50887">
    <property type="entry name" value="GGDEF"/>
    <property type="match status" value="1"/>
</dbReference>
<dbReference type="InterPro" id="IPR000160">
    <property type="entry name" value="GGDEF_dom"/>
</dbReference>
<dbReference type="Gene3D" id="3.30.450.40">
    <property type="match status" value="2"/>
</dbReference>
<accession>A0A543KVQ4</accession>
<dbReference type="EMBL" id="VFPV01000004">
    <property type="protein sequence ID" value="TQM99139.1"/>
    <property type="molecule type" value="Genomic_DNA"/>
</dbReference>
<evidence type="ECO:0000313" key="5">
    <source>
        <dbReference type="Proteomes" id="UP000316993"/>
    </source>
</evidence>
<dbReference type="SMART" id="SM00052">
    <property type="entry name" value="EAL"/>
    <property type="match status" value="1"/>
</dbReference>
<gene>
    <name evidence="4" type="ORF">BDD18_3780</name>
</gene>
<dbReference type="AlphaFoldDB" id="A0A543KVQ4"/>
<feature type="domain" description="EAL" evidence="2">
    <location>
        <begin position="614"/>
        <end position="864"/>
    </location>
</feature>
<dbReference type="InterPro" id="IPR029016">
    <property type="entry name" value="GAF-like_dom_sf"/>
</dbReference>
<dbReference type="SUPFAM" id="SSF55073">
    <property type="entry name" value="Nucleotide cyclase"/>
    <property type="match status" value="1"/>
</dbReference>
<dbReference type="Gene3D" id="3.30.70.270">
    <property type="match status" value="1"/>
</dbReference>
<evidence type="ECO:0000259" key="2">
    <source>
        <dbReference type="PROSITE" id="PS50883"/>
    </source>
</evidence>
<dbReference type="SMART" id="SM00267">
    <property type="entry name" value="GGDEF"/>
    <property type="match status" value="1"/>
</dbReference>
<dbReference type="InterPro" id="IPR035919">
    <property type="entry name" value="EAL_sf"/>
</dbReference>
<dbReference type="Gene3D" id="3.20.20.450">
    <property type="entry name" value="EAL domain"/>
    <property type="match status" value="1"/>
</dbReference>
<dbReference type="CDD" id="cd01948">
    <property type="entry name" value="EAL"/>
    <property type="match status" value="1"/>
</dbReference>
<dbReference type="InterPro" id="IPR001633">
    <property type="entry name" value="EAL_dom"/>
</dbReference>
<dbReference type="Proteomes" id="UP000316993">
    <property type="component" value="Unassembled WGS sequence"/>
</dbReference>
<feature type="domain" description="GGDEF" evidence="3">
    <location>
        <begin position="472"/>
        <end position="605"/>
    </location>
</feature>
<name>A0A543KVQ4_9BURK</name>
<dbReference type="SUPFAM" id="SSF141868">
    <property type="entry name" value="EAL domain-like"/>
    <property type="match status" value="1"/>
</dbReference>
<dbReference type="SMART" id="SM00065">
    <property type="entry name" value="GAF"/>
    <property type="match status" value="2"/>
</dbReference>
<protein>
    <submittedName>
        <fullName evidence="4">Diguanylate cyclase (GGDEF)-like protein</fullName>
    </submittedName>
</protein>
<dbReference type="Pfam" id="PF00563">
    <property type="entry name" value="EAL"/>
    <property type="match status" value="1"/>
</dbReference>
<dbReference type="Pfam" id="PF13185">
    <property type="entry name" value="GAF_2"/>
    <property type="match status" value="2"/>
</dbReference>
<evidence type="ECO:0000259" key="3">
    <source>
        <dbReference type="PROSITE" id="PS50887"/>
    </source>
</evidence>
<dbReference type="PROSITE" id="PS50883">
    <property type="entry name" value="EAL"/>
    <property type="match status" value="1"/>
</dbReference>
<dbReference type="SUPFAM" id="SSF55781">
    <property type="entry name" value="GAF domain-like"/>
    <property type="match status" value="2"/>
</dbReference>
<evidence type="ECO:0000256" key="1">
    <source>
        <dbReference type="SAM" id="MobiDB-lite"/>
    </source>
</evidence>
<dbReference type="PANTHER" id="PTHR33121:SF70">
    <property type="entry name" value="SIGNALING PROTEIN YKOW"/>
    <property type="match status" value="1"/>
</dbReference>
<dbReference type="CDD" id="cd01949">
    <property type="entry name" value="GGDEF"/>
    <property type="match status" value="1"/>
</dbReference>
<comment type="caution">
    <text evidence="4">The sequence shown here is derived from an EMBL/GenBank/DDBJ whole genome shotgun (WGS) entry which is preliminary data.</text>
</comment>
<dbReference type="PANTHER" id="PTHR33121">
    <property type="entry name" value="CYCLIC DI-GMP PHOSPHODIESTERASE PDEF"/>
    <property type="match status" value="1"/>
</dbReference>
<dbReference type="InterPro" id="IPR050706">
    <property type="entry name" value="Cyclic-di-GMP_PDE-like"/>
</dbReference>
<organism evidence="4 5">
    <name type="scientific">Acidovorax temperans</name>
    <dbReference type="NCBI Taxonomy" id="80878"/>
    <lineage>
        <taxon>Bacteria</taxon>
        <taxon>Pseudomonadati</taxon>
        <taxon>Pseudomonadota</taxon>
        <taxon>Betaproteobacteria</taxon>
        <taxon>Burkholderiales</taxon>
        <taxon>Comamonadaceae</taxon>
        <taxon>Acidovorax</taxon>
    </lineage>
</organism>
<feature type="region of interest" description="Disordered" evidence="1">
    <location>
        <begin position="1"/>
        <end position="23"/>
    </location>
</feature>